<reference evidence="2" key="2">
    <citation type="journal article" date="2009" name="Genome Res.">
        <title>Comparative genomic analyses of the human fungal pathogens Coccidioides and their relatives.</title>
        <authorList>
            <person name="Sharpton T.J."/>
            <person name="Stajich J.E."/>
            <person name="Rounsley S.D."/>
            <person name="Gardner M.J."/>
            <person name="Wortman J.R."/>
            <person name="Jordar V.S."/>
            <person name="Maiti R."/>
            <person name="Kodira C.D."/>
            <person name="Neafsey D.E."/>
            <person name="Zeng Q."/>
            <person name="Hung C.-Y."/>
            <person name="McMahan C."/>
            <person name="Muszewska A."/>
            <person name="Grynberg M."/>
            <person name="Mandel M.A."/>
            <person name="Kellner E.M."/>
            <person name="Barker B.M."/>
            <person name="Galgiani J.N."/>
            <person name="Orbach M.J."/>
            <person name="Kirkland T.N."/>
            <person name="Cole G.T."/>
            <person name="Henn M.R."/>
            <person name="Birren B.W."/>
            <person name="Taylor J.W."/>
        </authorList>
    </citation>
    <scope>NUCLEOTIDE SEQUENCE [LARGE SCALE GENOMIC DNA]</scope>
    <source>
        <strain evidence="2">RMSCC 3488</strain>
    </source>
</reference>
<organism evidence="1 2">
    <name type="scientific">Coccidioides posadasii RMSCC 3488</name>
    <dbReference type="NCBI Taxonomy" id="454284"/>
    <lineage>
        <taxon>Eukaryota</taxon>
        <taxon>Fungi</taxon>
        <taxon>Dikarya</taxon>
        <taxon>Ascomycota</taxon>
        <taxon>Pezizomycotina</taxon>
        <taxon>Eurotiomycetes</taxon>
        <taxon>Eurotiomycetidae</taxon>
        <taxon>Onygenales</taxon>
        <taxon>Onygenaceae</taxon>
        <taxon>Coccidioides</taxon>
    </lineage>
</organism>
<evidence type="ECO:0000313" key="1">
    <source>
        <dbReference type="EMBL" id="KMM71641.1"/>
    </source>
</evidence>
<proteinExistence type="predicted"/>
<evidence type="ECO:0000313" key="2">
    <source>
        <dbReference type="Proteomes" id="UP000054567"/>
    </source>
</evidence>
<sequence length="104" mass="11796">MALPPRIQHSSKTYLHIFEETRYWTKVRHICGDGHKKPCASITSPKVGTSPLMDDAWRWGLFVSAGPSNLPATVWRASSRIRIDPDFRRGHVIFHVDLGNCPSQ</sequence>
<dbReference type="EMBL" id="DS268113">
    <property type="protein sequence ID" value="KMM71641.1"/>
    <property type="molecule type" value="Genomic_DNA"/>
</dbReference>
<protein>
    <submittedName>
        <fullName evidence="1">Uncharacterized protein</fullName>
    </submittedName>
</protein>
<reference evidence="1 2" key="1">
    <citation type="submission" date="2007-06" db="EMBL/GenBank/DDBJ databases">
        <title>The Genome Sequence of Coccidioides posadasii RMSCC_3488.</title>
        <authorList>
            <consortium name="Coccidioides Genome Resources Consortium"/>
            <consortium name="The Broad Institute Genome Sequencing Platform"/>
            <person name="Henn M.R."/>
            <person name="Sykes S."/>
            <person name="Young S."/>
            <person name="Jaffe D."/>
            <person name="Berlin A."/>
            <person name="Alvarez P."/>
            <person name="Butler J."/>
            <person name="Gnerre S."/>
            <person name="Grabherr M."/>
            <person name="Mauceli E."/>
            <person name="Brockman W."/>
            <person name="Kodira C."/>
            <person name="Alvarado L."/>
            <person name="Zeng Q."/>
            <person name="Crawford M."/>
            <person name="Antoine C."/>
            <person name="Devon K."/>
            <person name="Galgiani J."/>
            <person name="Orsborn K."/>
            <person name="Lewis M.L."/>
            <person name="Nusbaum C."/>
            <person name="Galagan J."/>
            <person name="Birren B."/>
        </authorList>
    </citation>
    <scope>NUCLEOTIDE SEQUENCE [LARGE SCALE GENOMIC DNA]</scope>
    <source>
        <strain evidence="1 2">RMSCC 3488</strain>
    </source>
</reference>
<accession>A0A0J6FET4</accession>
<dbReference type="Proteomes" id="UP000054567">
    <property type="component" value="Unassembled WGS sequence"/>
</dbReference>
<reference evidence="2" key="3">
    <citation type="journal article" date="2010" name="Genome Res.">
        <title>Population genomic sequencing of Coccidioides fungi reveals recent hybridization and transposon control.</title>
        <authorList>
            <person name="Neafsey D.E."/>
            <person name="Barker B.M."/>
            <person name="Sharpton T.J."/>
            <person name="Stajich J.E."/>
            <person name="Park D.J."/>
            <person name="Whiston E."/>
            <person name="Hung C.-Y."/>
            <person name="McMahan C."/>
            <person name="White J."/>
            <person name="Sykes S."/>
            <person name="Heiman D."/>
            <person name="Young S."/>
            <person name="Zeng Q."/>
            <person name="Abouelleil A."/>
            <person name="Aftuck L."/>
            <person name="Bessette D."/>
            <person name="Brown A."/>
            <person name="FitzGerald M."/>
            <person name="Lui A."/>
            <person name="Macdonald J.P."/>
            <person name="Priest M."/>
            <person name="Orbach M.J."/>
            <person name="Galgiani J.N."/>
            <person name="Kirkland T.N."/>
            <person name="Cole G.T."/>
            <person name="Birren B.W."/>
            <person name="Henn M.R."/>
            <person name="Taylor J.W."/>
            <person name="Rounsley S.D."/>
        </authorList>
    </citation>
    <scope>NUCLEOTIDE SEQUENCE [LARGE SCALE GENOMIC DNA]</scope>
    <source>
        <strain evidence="2">RMSCC 3488</strain>
    </source>
</reference>
<dbReference type="AlphaFoldDB" id="A0A0J6FET4"/>
<gene>
    <name evidence="1" type="ORF">CPAG_07944</name>
</gene>
<name>A0A0J6FET4_COCPO</name>
<dbReference type="VEuPathDB" id="FungiDB:CPAG_07944"/>